<reference evidence="5 6" key="1">
    <citation type="submission" date="2024-03" db="EMBL/GenBank/DDBJ databases">
        <title>The Acrasis kona genome and developmental transcriptomes reveal deep origins of eukaryotic multicellular pathways.</title>
        <authorList>
            <person name="Sheikh S."/>
            <person name="Fu C.-J."/>
            <person name="Brown M.W."/>
            <person name="Baldauf S.L."/>
        </authorList>
    </citation>
    <scope>NUCLEOTIDE SEQUENCE [LARGE SCALE GENOMIC DNA]</scope>
    <source>
        <strain evidence="5 6">ATCC MYA-3509</strain>
    </source>
</reference>
<dbReference type="PANTHER" id="PTHR15921:SF3">
    <property type="entry name" value="PRE-MRNA CLEAVAGE COMPLEX 2 PROTEIN PCF11"/>
    <property type="match status" value="1"/>
</dbReference>
<feature type="region of interest" description="Disordered" evidence="2">
    <location>
        <begin position="231"/>
        <end position="272"/>
    </location>
</feature>
<dbReference type="SMART" id="SM00582">
    <property type="entry name" value="RPR"/>
    <property type="match status" value="1"/>
</dbReference>
<feature type="region of interest" description="Disordered" evidence="2">
    <location>
        <begin position="159"/>
        <end position="183"/>
    </location>
</feature>
<keyword evidence="1" id="KW-0479">Metal-binding</keyword>
<dbReference type="InterPro" id="IPR008942">
    <property type="entry name" value="ENTH_VHS"/>
</dbReference>
<dbReference type="InterPro" id="IPR013087">
    <property type="entry name" value="Znf_C2H2_type"/>
</dbReference>
<name>A0AAW2Z6J5_9EUKA</name>
<evidence type="ECO:0000256" key="2">
    <source>
        <dbReference type="SAM" id="MobiDB-lite"/>
    </source>
</evidence>
<sequence>MTQISNHEVGIQYATALKELNSSSKPHINNLTTIAKENKRFYKDIVAEIENRIGTAHPSQRLPVIYLMDSIIKNVGEPYITEFSNHLVDTFCLAYENEREEVRGSYMRVLMTWPQLIHAEIIQHIQRRIQSLPVASNPNQTQPFGQPALNRHDRNIAVNPNLFRPTNGHSPRTGSPQVNGNAKKTPELVKDFKELMAKTDPSILRQPHLLSQIKNINAALTRYQQKCTALNQSSNSGSTPSPYANSPASSINVSNPPKPFQAMPPSSSVPPAVSTTPIISPPSVTIQPANPADLINALINSGLLNKLPLDTPSTTNASTANTSPSTNTLTVPDTNDPNGAHQHPALRRLYHAFAFQCSNCGLRFNSKDKLDTHLDMHYMISSRRSKNKCLSRKWHQTEDDWIRLVEEVVVESPGAIFFGQFNAEPEPDGKEDEAAEVEVASEGVQVTESDQTQCPVCREQFELGRDSTTDEWIYKDTVRDAVSEEIVHKMCMRAYKRPNTHITPIKSE</sequence>
<protein>
    <submittedName>
        <fullName evidence="5">Pre-mRNA cleavage complex 2 protein</fullName>
    </submittedName>
</protein>
<evidence type="ECO:0000256" key="1">
    <source>
        <dbReference type="PROSITE-ProRule" id="PRU00042"/>
    </source>
</evidence>
<keyword evidence="6" id="KW-1185">Reference proteome</keyword>
<dbReference type="InterPro" id="IPR045154">
    <property type="entry name" value="PCF11-like"/>
</dbReference>
<organism evidence="5 6">
    <name type="scientific">Acrasis kona</name>
    <dbReference type="NCBI Taxonomy" id="1008807"/>
    <lineage>
        <taxon>Eukaryota</taxon>
        <taxon>Discoba</taxon>
        <taxon>Heterolobosea</taxon>
        <taxon>Tetramitia</taxon>
        <taxon>Eutetramitia</taxon>
        <taxon>Acrasidae</taxon>
        <taxon>Acrasis</taxon>
    </lineage>
</organism>
<keyword evidence="1" id="KW-0863">Zinc-finger</keyword>
<feature type="compositionally biased region" description="Polar residues" evidence="2">
    <location>
        <begin position="167"/>
        <end position="182"/>
    </location>
</feature>
<feature type="region of interest" description="Disordered" evidence="2">
    <location>
        <begin position="310"/>
        <end position="340"/>
    </location>
</feature>
<dbReference type="SMART" id="SM00355">
    <property type="entry name" value="ZnF_C2H2"/>
    <property type="match status" value="1"/>
</dbReference>
<gene>
    <name evidence="5" type="ORF">AKO1_011755</name>
</gene>
<feature type="compositionally biased region" description="Low complexity" evidence="2">
    <location>
        <begin position="311"/>
        <end position="328"/>
    </location>
</feature>
<keyword evidence="1" id="KW-0862">Zinc</keyword>
<dbReference type="InterPro" id="IPR006569">
    <property type="entry name" value="CID_dom"/>
</dbReference>
<evidence type="ECO:0000313" key="5">
    <source>
        <dbReference type="EMBL" id="KAL0485426.1"/>
    </source>
</evidence>
<dbReference type="GO" id="GO:0031124">
    <property type="term" value="P:mRNA 3'-end processing"/>
    <property type="evidence" value="ECO:0007669"/>
    <property type="project" value="InterPro"/>
</dbReference>
<dbReference type="AlphaFoldDB" id="A0AAW2Z6J5"/>
<dbReference type="PANTHER" id="PTHR15921">
    <property type="entry name" value="PRE-MRNA CLEAVAGE COMPLEX II"/>
    <property type="match status" value="1"/>
</dbReference>
<dbReference type="PROSITE" id="PS00028">
    <property type="entry name" value="ZINC_FINGER_C2H2_1"/>
    <property type="match status" value="1"/>
</dbReference>
<accession>A0AAW2Z6J5</accession>
<feature type="domain" description="CID" evidence="4">
    <location>
        <begin position="5"/>
        <end position="133"/>
    </location>
</feature>
<dbReference type="GO" id="GO:0006369">
    <property type="term" value="P:termination of RNA polymerase II transcription"/>
    <property type="evidence" value="ECO:0007669"/>
    <property type="project" value="InterPro"/>
</dbReference>
<dbReference type="CDD" id="cd16982">
    <property type="entry name" value="CID_Pcf11"/>
    <property type="match status" value="1"/>
</dbReference>
<dbReference type="GO" id="GO:0005849">
    <property type="term" value="C:mRNA cleavage factor complex"/>
    <property type="evidence" value="ECO:0007669"/>
    <property type="project" value="TreeGrafter"/>
</dbReference>
<dbReference type="Gene3D" id="1.25.40.90">
    <property type="match status" value="1"/>
</dbReference>
<dbReference type="SUPFAM" id="SSF48464">
    <property type="entry name" value="ENTH/VHS domain"/>
    <property type="match status" value="1"/>
</dbReference>
<dbReference type="GO" id="GO:0005737">
    <property type="term" value="C:cytoplasm"/>
    <property type="evidence" value="ECO:0007669"/>
    <property type="project" value="TreeGrafter"/>
</dbReference>
<dbReference type="GO" id="GO:0000993">
    <property type="term" value="F:RNA polymerase II complex binding"/>
    <property type="evidence" value="ECO:0007669"/>
    <property type="project" value="InterPro"/>
</dbReference>
<dbReference type="GO" id="GO:0008270">
    <property type="term" value="F:zinc ion binding"/>
    <property type="evidence" value="ECO:0007669"/>
    <property type="project" value="UniProtKB-KW"/>
</dbReference>
<evidence type="ECO:0000313" key="6">
    <source>
        <dbReference type="Proteomes" id="UP001431209"/>
    </source>
</evidence>
<evidence type="ECO:0000259" key="3">
    <source>
        <dbReference type="PROSITE" id="PS50157"/>
    </source>
</evidence>
<dbReference type="EMBL" id="JAOPGA020001138">
    <property type="protein sequence ID" value="KAL0485426.1"/>
    <property type="molecule type" value="Genomic_DNA"/>
</dbReference>
<dbReference type="InterPro" id="IPR047415">
    <property type="entry name" value="Pcf11_CID"/>
</dbReference>
<feature type="domain" description="C2H2-type" evidence="3">
    <location>
        <begin position="355"/>
        <end position="377"/>
    </location>
</feature>
<proteinExistence type="predicted"/>
<feature type="compositionally biased region" description="Polar residues" evidence="2">
    <location>
        <begin position="231"/>
        <end position="255"/>
    </location>
</feature>
<dbReference type="PROSITE" id="PS50157">
    <property type="entry name" value="ZINC_FINGER_C2H2_2"/>
    <property type="match status" value="1"/>
</dbReference>
<comment type="caution">
    <text evidence="5">The sequence shown here is derived from an EMBL/GenBank/DDBJ whole genome shotgun (WGS) entry which is preliminary data.</text>
</comment>
<dbReference type="Proteomes" id="UP001431209">
    <property type="component" value="Unassembled WGS sequence"/>
</dbReference>
<dbReference type="GO" id="GO:0003729">
    <property type="term" value="F:mRNA binding"/>
    <property type="evidence" value="ECO:0007669"/>
    <property type="project" value="InterPro"/>
</dbReference>
<evidence type="ECO:0000259" key="4">
    <source>
        <dbReference type="PROSITE" id="PS51391"/>
    </source>
</evidence>
<dbReference type="PROSITE" id="PS51391">
    <property type="entry name" value="CID"/>
    <property type="match status" value="1"/>
</dbReference>
<dbReference type="Pfam" id="PF04818">
    <property type="entry name" value="CID"/>
    <property type="match status" value="1"/>
</dbReference>